<dbReference type="Pfam" id="PF04542">
    <property type="entry name" value="Sigma70_r2"/>
    <property type="match status" value="1"/>
</dbReference>
<keyword evidence="8" id="KW-1185">Reference proteome</keyword>
<feature type="domain" description="RNA polymerase sigma-70 region 2" evidence="5">
    <location>
        <begin position="38"/>
        <end position="104"/>
    </location>
</feature>
<dbReference type="NCBIfam" id="TIGR02937">
    <property type="entry name" value="sigma70-ECF"/>
    <property type="match status" value="1"/>
</dbReference>
<dbReference type="RefSeq" id="WP_117318260.1">
    <property type="nucleotide sequence ID" value="NZ_CP031769.1"/>
</dbReference>
<evidence type="ECO:0000313" key="7">
    <source>
        <dbReference type="EMBL" id="AXR08032.1"/>
    </source>
</evidence>
<dbReference type="PANTHER" id="PTHR43133">
    <property type="entry name" value="RNA POLYMERASE ECF-TYPE SIGMA FACTO"/>
    <property type="match status" value="1"/>
</dbReference>
<keyword evidence="4" id="KW-0804">Transcription</keyword>
<dbReference type="Pfam" id="PF08281">
    <property type="entry name" value="Sigma70_r4_2"/>
    <property type="match status" value="1"/>
</dbReference>
<dbReference type="InterPro" id="IPR039425">
    <property type="entry name" value="RNA_pol_sigma-70-like"/>
</dbReference>
<dbReference type="InterPro" id="IPR036388">
    <property type="entry name" value="WH-like_DNA-bd_sf"/>
</dbReference>
<protein>
    <submittedName>
        <fullName evidence="7">RNA polymerase sigma factor</fullName>
    </submittedName>
</protein>
<dbReference type="Proteomes" id="UP000262073">
    <property type="component" value="Chromosome"/>
</dbReference>
<evidence type="ECO:0000259" key="5">
    <source>
        <dbReference type="Pfam" id="PF04542"/>
    </source>
</evidence>
<dbReference type="GO" id="GO:0003677">
    <property type="term" value="F:DNA binding"/>
    <property type="evidence" value="ECO:0007669"/>
    <property type="project" value="InterPro"/>
</dbReference>
<dbReference type="InterPro" id="IPR007627">
    <property type="entry name" value="RNA_pol_sigma70_r2"/>
</dbReference>
<dbReference type="InterPro" id="IPR013249">
    <property type="entry name" value="RNA_pol_sigma70_r4_t2"/>
</dbReference>
<evidence type="ECO:0000256" key="4">
    <source>
        <dbReference type="ARBA" id="ARBA00023163"/>
    </source>
</evidence>
<dbReference type="GO" id="GO:0016987">
    <property type="term" value="F:sigma factor activity"/>
    <property type="evidence" value="ECO:0007669"/>
    <property type="project" value="UniProtKB-KW"/>
</dbReference>
<evidence type="ECO:0000256" key="3">
    <source>
        <dbReference type="ARBA" id="ARBA00023082"/>
    </source>
</evidence>
<dbReference type="Gene3D" id="1.10.1740.10">
    <property type="match status" value="1"/>
</dbReference>
<dbReference type="InterPro" id="IPR014284">
    <property type="entry name" value="RNA_pol_sigma-70_dom"/>
</dbReference>
<dbReference type="SUPFAM" id="SSF88946">
    <property type="entry name" value="Sigma2 domain of RNA polymerase sigma factors"/>
    <property type="match status" value="1"/>
</dbReference>
<sequence length="194" mass="22074">MESTTAVTKLSALPESVQEKDPLICAAQQGDVQAYRTLYEQYSGRVFALCYRLTADRALAEDATQEVFIQVWQKLANYSHHSRFSTWLHSVTANITISYMRKQKGWWQRMLNIDSSGEAQQLNATHCSSEIDLEALIVQLPERARVVFVLHAIEGYRHQDIARMLGIASGTSKAQFHRARQLLTQWIGGAEHEH</sequence>
<dbReference type="GO" id="GO:0006352">
    <property type="term" value="P:DNA-templated transcription initiation"/>
    <property type="evidence" value="ECO:0007669"/>
    <property type="project" value="InterPro"/>
</dbReference>
<feature type="domain" description="RNA polymerase sigma factor 70 region 4 type 2" evidence="6">
    <location>
        <begin position="132"/>
        <end position="183"/>
    </location>
</feature>
<dbReference type="KEGG" id="salm:D0Y50_17745"/>
<keyword evidence="2" id="KW-0805">Transcription regulation</keyword>
<evidence type="ECO:0000313" key="8">
    <source>
        <dbReference type="Proteomes" id="UP000262073"/>
    </source>
</evidence>
<organism evidence="7 8">
    <name type="scientific">Salinimonas sediminis</name>
    <dbReference type="NCBI Taxonomy" id="2303538"/>
    <lineage>
        <taxon>Bacteria</taxon>
        <taxon>Pseudomonadati</taxon>
        <taxon>Pseudomonadota</taxon>
        <taxon>Gammaproteobacteria</taxon>
        <taxon>Alteromonadales</taxon>
        <taxon>Alteromonadaceae</taxon>
        <taxon>Alteromonas/Salinimonas group</taxon>
        <taxon>Salinimonas</taxon>
    </lineage>
</organism>
<name>A0A346NR75_9ALTE</name>
<gene>
    <name evidence="7" type="ORF">D0Y50_17745</name>
</gene>
<evidence type="ECO:0000256" key="1">
    <source>
        <dbReference type="ARBA" id="ARBA00010641"/>
    </source>
</evidence>
<dbReference type="Gene3D" id="1.10.10.10">
    <property type="entry name" value="Winged helix-like DNA-binding domain superfamily/Winged helix DNA-binding domain"/>
    <property type="match status" value="1"/>
</dbReference>
<dbReference type="OrthoDB" id="9780326at2"/>
<dbReference type="InterPro" id="IPR013324">
    <property type="entry name" value="RNA_pol_sigma_r3/r4-like"/>
</dbReference>
<comment type="similarity">
    <text evidence="1">Belongs to the sigma-70 factor family. ECF subfamily.</text>
</comment>
<dbReference type="PANTHER" id="PTHR43133:SF46">
    <property type="entry name" value="RNA POLYMERASE SIGMA-70 FACTOR ECF SUBFAMILY"/>
    <property type="match status" value="1"/>
</dbReference>
<accession>A0A346NR75</accession>
<evidence type="ECO:0000256" key="2">
    <source>
        <dbReference type="ARBA" id="ARBA00023015"/>
    </source>
</evidence>
<dbReference type="InterPro" id="IPR013325">
    <property type="entry name" value="RNA_pol_sigma_r2"/>
</dbReference>
<evidence type="ECO:0000259" key="6">
    <source>
        <dbReference type="Pfam" id="PF08281"/>
    </source>
</evidence>
<proteinExistence type="inferred from homology"/>
<keyword evidence="3" id="KW-0731">Sigma factor</keyword>
<dbReference type="SUPFAM" id="SSF88659">
    <property type="entry name" value="Sigma3 and sigma4 domains of RNA polymerase sigma factors"/>
    <property type="match status" value="1"/>
</dbReference>
<dbReference type="AlphaFoldDB" id="A0A346NR75"/>
<dbReference type="EMBL" id="CP031769">
    <property type="protein sequence ID" value="AXR08032.1"/>
    <property type="molecule type" value="Genomic_DNA"/>
</dbReference>
<reference evidence="7 8" key="1">
    <citation type="submission" date="2018-08" db="EMBL/GenBank/DDBJ databases">
        <title>Salinimonas sediminis sp. nov., a piezophilic bacterium isolated from a deep-sea sediment sample from the New Britain Trench.</title>
        <authorList>
            <person name="Cao J."/>
        </authorList>
    </citation>
    <scope>NUCLEOTIDE SEQUENCE [LARGE SCALE GENOMIC DNA]</scope>
    <source>
        <strain evidence="7 8">N102</strain>
    </source>
</reference>